<protein>
    <submittedName>
        <fullName evidence="1">Phage virion morphogenesis protein</fullName>
    </submittedName>
</protein>
<keyword evidence="2" id="KW-1185">Reference proteome</keyword>
<dbReference type="Pfam" id="PF05069">
    <property type="entry name" value="Phage_tail_S"/>
    <property type="match status" value="1"/>
</dbReference>
<dbReference type="Proteomes" id="UP001056648">
    <property type="component" value="Chromosome 1"/>
</dbReference>
<sequence length="191" mass="20956">MIDIEVDYRNVTAAMGRLAGFERSKRPLMRAIAGILADAVEENFEQQGRPQWLGLAPATKKRRGDGKILQDSGRLASSIVARADADSAVVGTNVRYAAIHQFGGEITRAAHSGWVRLRTDARGNLLRQGGQGRGARLAVFAKDSHKRARKVQYTSDGWKTKIPARPFLALTQVDADSIERTVSDYLANLLK</sequence>
<reference evidence="1" key="1">
    <citation type="submission" date="2022-06" db="EMBL/GenBank/DDBJ databases">
        <title>Complete genome sequence and characterization of Cupriavidus gilardii QJ1 isolated from contaminating cells.</title>
        <authorList>
            <person name="Qi J."/>
        </authorList>
    </citation>
    <scope>NUCLEOTIDE SEQUENCE</scope>
    <source>
        <strain evidence="1">QJ1</strain>
    </source>
</reference>
<dbReference type="EMBL" id="CP098735">
    <property type="protein sequence ID" value="USE78072.1"/>
    <property type="molecule type" value="Genomic_DNA"/>
</dbReference>
<proteinExistence type="predicted"/>
<name>A0ABY4VP34_9BURK</name>
<evidence type="ECO:0000313" key="2">
    <source>
        <dbReference type="Proteomes" id="UP001056648"/>
    </source>
</evidence>
<gene>
    <name evidence="1" type="ORF">NDR89_03220</name>
</gene>
<organism evidence="1 2">
    <name type="scientific">Cupriavidus gilardii</name>
    <dbReference type="NCBI Taxonomy" id="82541"/>
    <lineage>
        <taxon>Bacteria</taxon>
        <taxon>Pseudomonadati</taxon>
        <taxon>Pseudomonadota</taxon>
        <taxon>Betaproteobacteria</taxon>
        <taxon>Burkholderiales</taxon>
        <taxon>Burkholderiaceae</taxon>
        <taxon>Cupriavidus</taxon>
    </lineage>
</organism>
<dbReference type="RefSeq" id="WP_174107052.1">
    <property type="nucleotide sequence ID" value="NZ_CP098735.1"/>
</dbReference>
<dbReference type="InterPro" id="IPR006522">
    <property type="entry name" value="Phage_virion_morphogenesis"/>
</dbReference>
<evidence type="ECO:0000313" key="1">
    <source>
        <dbReference type="EMBL" id="USE78072.1"/>
    </source>
</evidence>
<dbReference type="NCBIfam" id="TIGR01635">
    <property type="entry name" value="tail_comp_S"/>
    <property type="match status" value="1"/>
</dbReference>
<accession>A0ABY4VP34</accession>